<dbReference type="GeneID" id="20647744"/>
<dbReference type="SMR" id="G5A6R6"/>
<keyword evidence="3" id="KW-1185">Reference proteome</keyword>
<organism evidence="2 3">
    <name type="scientific">Phytophthora sojae (strain P6497)</name>
    <name type="common">Soybean stem and root rot agent</name>
    <name type="synonym">Phytophthora megasperma f. sp. glycines</name>
    <dbReference type="NCBI Taxonomy" id="1094619"/>
    <lineage>
        <taxon>Eukaryota</taxon>
        <taxon>Sar</taxon>
        <taxon>Stramenopiles</taxon>
        <taxon>Oomycota</taxon>
        <taxon>Peronosporomycetes</taxon>
        <taxon>Peronosporales</taxon>
        <taxon>Peronosporaceae</taxon>
        <taxon>Phytophthora</taxon>
    </lineage>
</organism>
<protein>
    <submittedName>
        <fullName evidence="2">Uncharacterized protein</fullName>
    </submittedName>
</protein>
<name>G5A6R6_PHYSP</name>
<feature type="coiled-coil region" evidence="1">
    <location>
        <begin position="37"/>
        <end position="64"/>
    </location>
</feature>
<accession>G5A6R6</accession>
<keyword evidence="1" id="KW-0175">Coiled coil</keyword>
<evidence type="ECO:0000313" key="3">
    <source>
        <dbReference type="Proteomes" id="UP000002640"/>
    </source>
</evidence>
<dbReference type="InParanoid" id="G5A6R6"/>
<dbReference type="AlphaFoldDB" id="G5A6R6"/>
<dbReference type="KEGG" id="psoj:PHYSODRAFT_339412"/>
<proteinExistence type="predicted"/>
<gene>
    <name evidence="2" type="ORF">PHYSODRAFT_339412</name>
</gene>
<sequence>MEGGDGPPKGKCPTCPKLVAKSNMAKHRKVCFHRADLKRQQQQKDVLQREIAELLEVLEREKARCRKSATALSPTSSALKKIVIRHIRRRRASEAQREWLQAAIAGKMLLIDDLISLVHQQCRTLGLLAAQSRGLYDSTALQPTDELLYAMYIHELDGIYAQTDAVFESCGMESIMDPKEETTSFQHTTLTASGDTASMRCGWKQLFPFRLRRTCDAMWLLAHLLNRQDGRDAPDDIKDPERTIAAKFRVTNQLAGGKGRALVHRFAQGRYVDGDREVSVWKSSSVGDGVCRGMQMEETGWCVFRPSATGEGTFGQVCVRQVPLRLHSARGPSPSSAMRFNDFVQNVVRENSEEATKMAKALLLENELKGVSV</sequence>
<dbReference type="EMBL" id="JH159160">
    <property type="protein sequence ID" value="EGZ09021.1"/>
    <property type="molecule type" value="Genomic_DNA"/>
</dbReference>
<dbReference type="OMA" id="LEMFISE"/>
<dbReference type="Proteomes" id="UP000002640">
    <property type="component" value="Unassembled WGS sequence"/>
</dbReference>
<evidence type="ECO:0000256" key="1">
    <source>
        <dbReference type="SAM" id="Coils"/>
    </source>
</evidence>
<dbReference type="RefSeq" id="XP_009535654.1">
    <property type="nucleotide sequence ID" value="XM_009537359.1"/>
</dbReference>
<evidence type="ECO:0000313" key="2">
    <source>
        <dbReference type="EMBL" id="EGZ09021.1"/>
    </source>
</evidence>
<reference evidence="2 3" key="1">
    <citation type="journal article" date="2006" name="Science">
        <title>Phytophthora genome sequences uncover evolutionary origins and mechanisms of pathogenesis.</title>
        <authorList>
            <person name="Tyler B.M."/>
            <person name="Tripathy S."/>
            <person name="Zhang X."/>
            <person name="Dehal P."/>
            <person name="Jiang R.H."/>
            <person name="Aerts A."/>
            <person name="Arredondo F.D."/>
            <person name="Baxter L."/>
            <person name="Bensasson D."/>
            <person name="Beynon J.L."/>
            <person name="Chapman J."/>
            <person name="Damasceno C.M."/>
            <person name="Dorrance A.E."/>
            <person name="Dou D."/>
            <person name="Dickerman A.W."/>
            <person name="Dubchak I.L."/>
            <person name="Garbelotto M."/>
            <person name="Gijzen M."/>
            <person name="Gordon S.G."/>
            <person name="Govers F."/>
            <person name="Grunwald N.J."/>
            <person name="Huang W."/>
            <person name="Ivors K.L."/>
            <person name="Jones R.W."/>
            <person name="Kamoun S."/>
            <person name="Krampis K."/>
            <person name="Lamour K.H."/>
            <person name="Lee M.K."/>
            <person name="McDonald W.H."/>
            <person name="Medina M."/>
            <person name="Meijer H.J."/>
            <person name="Nordberg E.K."/>
            <person name="Maclean D.J."/>
            <person name="Ospina-Giraldo M.D."/>
            <person name="Morris P.F."/>
            <person name="Phuntumart V."/>
            <person name="Putnam N.H."/>
            <person name="Rash S."/>
            <person name="Rose J.K."/>
            <person name="Sakihama Y."/>
            <person name="Salamov A.A."/>
            <person name="Savidor A."/>
            <person name="Scheuring C.F."/>
            <person name="Smith B.M."/>
            <person name="Sobral B.W."/>
            <person name="Terry A."/>
            <person name="Torto-Alalibo T.A."/>
            <person name="Win J."/>
            <person name="Xu Z."/>
            <person name="Zhang H."/>
            <person name="Grigoriev I.V."/>
            <person name="Rokhsar D.S."/>
            <person name="Boore J.L."/>
        </authorList>
    </citation>
    <scope>NUCLEOTIDE SEQUENCE [LARGE SCALE GENOMIC DNA]</scope>
    <source>
        <strain evidence="2 3">P6497</strain>
    </source>
</reference>